<dbReference type="RefSeq" id="WP_182836357.1">
    <property type="nucleotide sequence ID" value="NZ_BAAABQ010000048.1"/>
</dbReference>
<evidence type="ECO:0000313" key="2">
    <source>
        <dbReference type="EMBL" id="MBA8923749.1"/>
    </source>
</evidence>
<reference evidence="2 3" key="1">
    <citation type="submission" date="2020-08" db="EMBL/GenBank/DDBJ databases">
        <title>Genomic Encyclopedia of Archaeal and Bacterial Type Strains, Phase II (KMG-II): from individual species to whole genera.</title>
        <authorList>
            <person name="Goeker M."/>
        </authorList>
    </citation>
    <scope>NUCLEOTIDE SEQUENCE [LARGE SCALE GENOMIC DNA]</scope>
    <source>
        <strain evidence="2 3">DSM 43850</strain>
    </source>
</reference>
<sequence length="347" mass="35652">MDRIPGKVACRQLLRTDLPTHLGLTAAAPYGYGPADLQAAYKAPIQQGAGTTVAVTIGADYPDAEADLAVYRKQYGLPPCTSADGCFRKVNKNLNPSPLPAPDGAWSSEAAMDIQLVSALCPRCRIVLAEADSSDSTVLLPMVARLAKQVTPFVSSSWGGTEYPEQVREGKVLDIPGAVLGFASGDGPASVLHPSSSPYTIAVGGTALVRDPSTARGWSEKAWNSTGYGCSIYSAKPAFQNGVNTGCGKRATADVAAVADLYPGVAYYWGAGGGWRVSGGTSASMPIVVSLWALAGAPGKADRPASYLYAHPGAFNDVTEGPGAHAGWDGPTGLGTPDGVAGFVPVH</sequence>
<organism evidence="2 3">
    <name type="scientific">Kutzneria viridogrisea</name>
    <dbReference type="NCBI Taxonomy" id="47990"/>
    <lineage>
        <taxon>Bacteria</taxon>
        <taxon>Bacillati</taxon>
        <taxon>Actinomycetota</taxon>
        <taxon>Actinomycetes</taxon>
        <taxon>Pseudonocardiales</taxon>
        <taxon>Pseudonocardiaceae</taxon>
        <taxon>Kutzneria</taxon>
    </lineage>
</organism>
<dbReference type="GO" id="GO:0008233">
    <property type="term" value="F:peptidase activity"/>
    <property type="evidence" value="ECO:0007669"/>
    <property type="project" value="UniProtKB-KW"/>
</dbReference>
<dbReference type="PROSITE" id="PS51695">
    <property type="entry name" value="SEDOLISIN"/>
    <property type="match status" value="1"/>
</dbReference>
<dbReference type="SUPFAM" id="SSF52743">
    <property type="entry name" value="Subtilisin-like"/>
    <property type="match status" value="1"/>
</dbReference>
<gene>
    <name evidence="2" type="ORF">BC739_000946</name>
</gene>
<keyword evidence="2" id="KW-0645">Protease</keyword>
<evidence type="ECO:0000313" key="3">
    <source>
        <dbReference type="Proteomes" id="UP000517916"/>
    </source>
</evidence>
<keyword evidence="2" id="KW-0378">Hydrolase</keyword>
<comment type="caution">
    <text evidence="2">The sequence shown here is derived from an EMBL/GenBank/DDBJ whole genome shotgun (WGS) entry which is preliminary data.</text>
</comment>
<dbReference type="InterPro" id="IPR030400">
    <property type="entry name" value="Sedolisin_dom"/>
</dbReference>
<dbReference type="Gene3D" id="3.40.50.200">
    <property type="entry name" value="Peptidase S8/S53 domain"/>
    <property type="match status" value="1"/>
</dbReference>
<name>A0ABR6BA55_9PSEU</name>
<dbReference type="GO" id="GO:0006508">
    <property type="term" value="P:proteolysis"/>
    <property type="evidence" value="ECO:0007669"/>
    <property type="project" value="UniProtKB-KW"/>
</dbReference>
<dbReference type="PANTHER" id="PTHR14218">
    <property type="entry name" value="PROTEASE S8 TRIPEPTIDYL PEPTIDASE I CLN2"/>
    <property type="match status" value="1"/>
</dbReference>
<proteinExistence type="predicted"/>
<feature type="domain" description="Peptidase S53" evidence="1">
    <location>
        <begin position="31"/>
        <end position="347"/>
    </location>
</feature>
<dbReference type="InterPro" id="IPR050819">
    <property type="entry name" value="Tripeptidyl-peptidase_I"/>
</dbReference>
<evidence type="ECO:0000259" key="1">
    <source>
        <dbReference type="PROSITE" id="PS51695"/>
    </source>
</evidence>
<dbReference type="InterPro" id="IPR036852">
    <property type="entry name" value="Peptidase_S8/S53_dom_sf"/>
</dbReference>
<dbReference type="PANTHER" id="PTHR14218:SF15">
    <property type="entry name" value="TRIPEPTIDYL-PEPTIDASE 1"/>
    <property type="match status" value="1"/>
</dbReference>
<dbReference type="EMBL" id="JACJID010000001">
    <property type="protein sequence ID" value="MBA8923749.1"/>
    <property type="molecule type" value="Genomic_DNA"/>
</dbReference>
<keyword evidence="3" id="KW-1185">Reference proteome</keyword>
<protein>
    <submittedName>
        <fullName evidence="2">Subtilase family serine protease</fullName>
    </submittedName>
</protein>
<dbReference type="Proteomes" id="UP000517916">
    <property type="component" value="Unassembled WGS sequence"/>
</dbReference>
<accession>A0ABR6BA55</accession>